<comment type="cofactor">
    <cofactor evidence="2">
        <name>thiamine diphosphate</name>
        <dbReference type="ChEBI" id="CHEBI:58937"/>
    </cofactor>
</comment>
<evidence type="ECO:0000256" key="2">
    <source>
        <dbReference type="ARBA" id="ARBA00001964"/>
    </source>
</evidence>
<name>A0A6J6V988_9ZZZZ</name>
<evidence type="ECO:0000256" key="8">
    <source>
        <dbReference type="ARBA" id="ARBA00023052"/>
    </source>
</evidence>
<dbReference type="NCBIfam" id="NF008907">
    <property type="entry name" value="PRK12270.1"/>
    <property type="match status" value="1"/>
</dbReference>
<dbReference type="PANTHER" id="PTHR23152">
    <property type="entry name" value="2-OXOGLUTARATE DEHYDROGENASE"/>
    <property type="match status" value="1"/>
</dbReference>
<dbReference type="InterPro" id="IPR031717">
    <property type="entry name" value="ODO-1/KGD_C"/>
</dbReference>
<dbReference type="Gene3D" id="1.10.287.1150">
    <property type="entry name" value="TPP helical domain"/>
    <property type="match status" value="1"/>
</dbReference>
<dbReference type="GO" id="GO:0030976">
    <property type="term" value="F:thiamine pyrophosphate binding"/>
    <property type="evidence" value="ECO:0007669"/>
    <property type="project" value="InterPro"/>
</dbReference>
<dbReference type="SUPFAM" id="SSF52518">
    <property type="entry name" value="Thiamin diphosphate-binding fold (THDP-binding)"/>
    <property type="match status" value="2"/>
</dbReference>
<dbReference type="InterPro" id="IPR042179">
    <property type="entry name" value="KGD_C_sf"/>
</dbReference>
<dbReference type="GO" id="GO:0005829">
    <property type="term" value="C:cytosol"/>
    <property type="evidence" value="ECO:0007669"/>
    <property type="project" value="TreeGrafter"/>
</dbReference>
<comment type="pathway">
    <text evidence="3">Carbohydrate metabolism; tricarboxylic acid cycle; succinyl-CoA from 2-oxoglutarate (dehydrogenase route): step 1/1.</text>
</comment>
<dbReference type="PANTHER" id="PTHR23152:SF4">
    <property type="entry name" value="2-OXOADIPATE DEHYDROGENASE COMPLEX COMPONENT E1"/>
    <property type="match status" value="1"/>
</dbReference>
<evidence type="ECO:0000256" key="11">
    <source>
        <dbReference type="SAM" id="Coils"/>
    </source>
</evidence>
<dbReference type="EC" id="1.2.4.2" evidence="4"/>
<proteinExistence type="predicted"/>
<evidence type="ECO:0000256" key="10">
    <source>
        <dbReference type="ARBA" id="ARBA00052761"/>
    </source>
</evidence>
<dbReference type="SMART" id="SM00861">
    <property type="entry name" value="Transket_pyr"/>
    <property type="match status" value="1"/>
</dbReference>
<dbReference type="GO" id="GO:0046872">
    <property type="term" value="F:metal ion binding"/>
    <property type="evidence" value="ECO:0007669"/>
    <property type="project" value="UniProtKB-KW"/>
</dbReference>
<dbReference type="SUPFAM" id="SSF52777">
    <property type="entry name" value="CoA-dependent acyltransferases"/>
    <property type="match status" value="1"/>
</dbReference>
<dbReference type="GO" id="GO:0045252">
    <property type="term" value="C:oxoglutarate dehydrogenase complex"/>
    <property type="evidence" value="ECO:0007669"/>
    <property type="project" value="TreeGrafter"/>
</dbReference>
<dbReference type="EMBL" id="CAEZYR010000156">
    <property type="protein sequence ID" value="CAB4767608.1"/>
    <property type="molecule type" value="Genomic_DNA"/>
</dbReference>
<reference evidence="13" key="1">
    <citation type="submission" date="2020-05" db="EMBL/GenBank/DDBJ databases">
        <authorList>
            <person name="Chiriac C."/>
            <person name="Salcher M."/>
            <person name="Ghai R."/>
            <person name="Kavagutti S V."/>
        </authorList>
    </citation>
    <scope>NUCLEOTIDE SEQUENCE</scope>
</reference>
<evidence type="ECO:0000256" key="4">
    <source>
        <dbReference type="ARBA" id="ARBA00012280"/>
    </source>
</evidence>
<organism evidence="13">
    <name type="scientific">freshwater metagenome</name>
    <dbReference type="NCBI Taxonomy" id="449393"/>
    <lineage>
        <taxon>unclassified sequences</taxon>
        <taxon>metagenomes</taxon>
        <taxon>ecological metagenomes</taxon>
    </lineage>
</organism>
<dbReference type="NCBIfam" id="TIGR00239">
    <property type="entry name" value="2oxo_dh_E1"/>
    <property type="match status" value="1"/>
</dbReference>
<comment type="catalytic activity">
    <reaction evidence="10">
        <text>N(6)-[(R)-dihydrolipoyl]-L-lysyl-[protein] + succinyl-CoA = N(6)-[(R)-S(8)-succinyldihydrolipoyl]-L-lysyl-[protein] + CoA</text>
        <dbReference type="Rhea" id="RHEA:15213"/>
        <dbReference type="Rhea" id="RHEA-COMP:10475"/>
        <dbReference type="Rhea" id="RHEA-COMP:20092"/>
        <dbReference type="ChEBI" id="CHEBI:57287"/>
        <dbReference type="ChEBI" id="CHEBI:57292"/>
        <dbReference type="ChEBI" id="CHEBI:83100"/>
        <dbReference type="ChEBI" id="CHEBI:83120"/>
        <dbReference type="EC" id="2.3.1.61"/>
    </reaction>
</comment>
<keyword evidence="11" id="KW-0175">Coiled coil</keyword>
<sequence length="1219" mass="133943">MPGEVPTAENHTDGSRTKVLVGQNAWLVDEMYEQYKSDPQSVSASWQEFFADYGNDKSAVITAKPLPAPPVATAPVAAVGSAAVGSAAVTPPVAPVGEPIRGAASRIVTNMESSLGVPTATSFREVPARLLEVNRSIINRYLQRTRGTKISFTHLIGYAIVRAIADALPVMNSTYVADPSGPRVLRNPHINLGVAVDVTKSDGSHTLMVPSIKKADTLDFQGFVDAYEELVRKVRSNKLGADDLAGTTVSLTNPGTVGTVQSVPRLMPGQGCIIGVGTIDYPAEFSAADPAALAGLGVSKIVTISSTYDHRIIQGAESGLLLKKIHELLIGEDDFYVDVFRSVGVPYEAVKWRKDVNPIGREDVMLEKQTQVNTLINTYRVRGHLIADLDPLAWKEPNTHPELDPAYYGLTIWDLDREFLTGSSGGAHTGFGGQSRMTLDRLLDSLRDAYCRTIGVDYMHIQNPAEKEWIQRHVEGVDSAVTADEQRHILDRLVAAEALERFLATKYVGQKRFGIEGAESAIAILDKLLNEAADAAMDSAVIGMAHRGRLNVLVNIVGKSYDQLFREFDGNISPDSIQGSGDVKYHLGQQGKFTSRSGNVIPVELAANPSHLEAVSPVVVGMARARMDQIDPPGRYPVLPIILHGDAAFAGQGVVAETLNLSQIKGYRVGGTVHVVIDNQVGFTTTPDSARSSVYSTDVAKMIQAPIFHVNGDDPEACVRVAKLAFDYRQTFNRDVVIDMICYRRHGHNEGDDPSYTLPLMYKKIENRRSVRKLYTEALMKRGDLSLEEAERSLDDFQQRLQHALNETRQSAPPKGLKARPPVQHVGLLPHAHTAVTPETLDRVYGALSSAPAGFTVHPKLVKQFESRDEMYRSGEVDWALAEALAFGTLLDQGCAVRLTGQDSRRGTFSHRHSTLVDYETGEEFVPLAKLATGGSQLWIYDSLLSEYAALGFEYGYSVTNKDALVIWEAQFGDFMNGAQIVIDQFIVAAEDKWGQTSGLVMLLPHGFEGQGPEHSSARIERFLTLASEDNIQIVNATTAAQFFHLFRRQMLRQVRKPLVVFTPKSGLRAKTTRSTTTELITGTFEEVLDDSSIVDRDSVRRLVLCSGKICAEAAAERDAMRSPAAVVRIEQLFPWPADRLDRIVRSYPNAREIFWLQEEPENMGPWNFVKGHLFEPYEGTHRIQRVSRYASGSPAAGMSMIHAQEQAELLERAFSFLQ</sequence>
<dbReference type="GO" id="GO:0004149">
    <property type="term" value="F:dihydrolipoyllysine-residue succinyltransferase activity"/>
    <property type="evidence" value="ECO:0007669"/>
    <property type="project" value="UniProtKB-EC"/>
</dbReference>
<keyword evidence="8" id="KW-0786">Thiamine pyrophosphate</keyword>
<gene>
    <name evidence="13" type="ORF">UFOPK2754_02905</name>
    <name evidence="14" type="ORF">UFOPK3543_00675</name>
</gene>
<dbReference type="GO" id="GO:0006099">
    <property type="term" value="P:tricarboxylic acid cycle"/>
    <property type="evidence" value="ECO:0007669"/>
    <property type="project" value="UniProtKB-UniPathway"/>
</dbReference>
<evidence type="ECO:0000259" key="12">
    <source>
        <dbReference type="SMART" id="SM00861"/>
    </source>
</evidence>
<dbReference type="UniPathway" id="UPA00223">
    <property type="reaction ID" value="UER00997"/>
</dbReference>
<keyword evidence="5" id="KW-0479">Metal-binding</keyword>
<accession>A0A6J6V988</accession>
<dbReference type="Pfam" id="PF16870">
    <property type="entry name" value="OxoGdeHyase_C"/>
    <property type="match status" value="1"/>
</dbReference>
<feature type="domain" description="Transketolase-like pyrimidine-binding" evidence="12">
    <location>
        <begin position="877"/>
        <end position="1070"/>
    </location>
</feature>
<protein>
    <recommendedName>
        <fullName evidence="4">oxoglutarate dehydrogenase (succinyl-transferring)</fullName>
        <ecNumber evidence="4">1.2.4.2</ecNumber>
    </recommendedName>
</protein>
<dbReference type="Gene3D" id="3.30.559.10">
    <property type="entry name" value="Chloramphenicol acetyltransferase-like domain"/>
    <property type="match status" value="1"/>
</dbReference>
<dbReference type="InterPro" id="IPR029061">
    <property type="entry name" value="THDP-binding"/>
</dbReference>
<dbReference type="AlphaFoldDB" id="A0A6J6V988"/>
<dbReference type="Gene3D" id="3.40.50.12470">
    <property type="match status" value="1"/>
</dbReference>
<feature type="coiled-coil region" evidence="11">
    <location>
        <begin position="780"/>
        <end position="807"/>
    </location>
</feature>
<evidence type="ECO:0000256" key="1">
    <source>
        <dbReference type="ARBA" id="ARBA00001946"/>
    </source>
</evidence>
<dbReference type="Pfam" id="PF00676">
    <property type="entry name" value="E1_dh"/>
    <property type="match status" value="1"/>
</dbReference>
<evidence type="ECO:0000313" key="14">
    <source>
        <dbReference type="EMBL" id="CAB4897669.1"/>
    </source>
</evidence>
<keyword evidence="6" id="KW-0460">Magnesium</keyword>
<evidence type="ECO:0000313" key="13">
    <source>
        <dbReference type="EMBL" id="CAB4767608.1"/>
    </source>
</evidence>
<keyword evidence="7" id="KW-0560">Oxidoreductase</keyword>
<dbReference type="GO" id="GO:0004591">
    <property type="term" value="F:oxoglutarate dehydrogenase (succinyl-transferring) activity"/>
    <property type="evidence" value="ECO:0007669"/>
    <property type="project" value="UniProtKB-EC"/>
</dbReference>
<dbReference type="Gene3D" id="3.40.50.11610">
    <property type="entry name" value="Multifunctional 2-oxoglutarate metabolism enzyme, C-terminal domain"/>
    <property type="match status" value="1"/>
</dbReference>
<dbReference type="EMBL" id="CAFBMH010000016">
    <property type="protein sequence ID" value="CAB4897669.1"/>
    <property type="molecule type" value="Genomic_DNA"/>
</dbReference>
<dbReference type="InterPro" id="IPR001017">
    <property type="entry name" value="DH_E1"/>
</dbReference>
<dbReference type="InterPro" id="IPR001078">
    <property type="entry name" value="2-oxoacid_DH_actylTfrase"/>
</dbReference>
<dbReference type="InterPro" id="IPR023213">
    <property type="entry name" value="CAT-like_dom_sf"/>
</dbReference>
<dbReference type="InterPro" id="IPR032106">
    <property type="entry name" value="2-oxogl_dehyd_N"/>
</dbReference>
<evidence type="ECO:0000256" key="7">
    <source>
        <dbReference type="ARBA" id="ARBA00023002"/>
    </source>
</evidence>
<dbReference type="Gene3D" id="3.40.50.970">
    <property type="match status" value="1"/>
</dbReference>
<dbReference type="Pfam" id="PF16078">
    <property type="entry name" value="2-oxogl_dehyd_N"/>
    <property type="match status" value="1"/>
</dbReference>
<keyword evidence="9" id="KW-0511">Multifunctional enzyme</keyword>
<dbReference type="InterPro" id="IPR005475">
    <property type="entry name" value="Transketolase-like_Pyr-bd"/>
</dbReference>
<evidence type="ECO:0000256" key="5">
    <source>
        <dbReference type="ARBA" id="ARBA00022723"/>
    </source>
</evidence>
<dbReference type="PIRSF" id="PIRSF000157">
    <property type="entry name" value="Oxoglu_dh_E1"/>
    <property type="match status" value="1"/>
</dbReference>
<dbReference type="InterPro" id="IPR011603">
    <property type="entry name" value="2oxoglutarate_DH_E1"/>
</dbReference>
<evidence type="ECO:0000256" key="3">
    <source>
        <dbReference type="ARBA" id="ARBA00004813"/>
    </source>
</evidence>
<comment type="cofactor">
    <cofactor evidence="1">
        <name>Mg(2+)</name>
        <dbReference type="ChEBI" id="CHEBI:18420"/>
    </cofactor>
</comment>
<dbReference type="Pfam" id="PF02779">
    <property type="entry name" value="Transket_pyr"/>
    <property type="match status" value="1"/>
</dbReference>
<dbReference type="CDD" id="cd02016">
    <property type="entry name" value="TPP_E1_OGDC_like"/>
    <property type="match status" value="1"/>
</dbReference>
<evidence type="ECO:0000256" key="6">
    <source>
        <dbReference type="ARBA" id="ARBA00022842"/>
    </source>
</evidence>
<dbReference type="Pfam" id="PF00198">
    <property type="entry name" value="2-oxoacid_dh"/>
    <property type="match status" value="1"/>
</dbReference>
<dbReference type="NCBIfam" id="NF006914">
    <property type="entry name" value="PRK09404.1"/>
    <property type="match status" value="1"/>
</dbReference>
<evidence type="ECO:0000256" key="9">
    <source>
        <dbReference type="ARBA" id="ARBA00023268"/>
    </source>
</evidence>